<dbReference type="RefSeq" id="XP_068363167.1">
    <property type="nucleotide sequence ID" value="XM_068501616.1"/>
</dbReference>
<name>A0A1J4KF19_9EUKA</name>
<dbReference type="OrthoDB" id="10439293at2759"/>
<gene>
    <name evidence="1" type="ORF">TRFO_20834</name>
</gene>
<dbReference type="AlphaFoldDB" id="A0A1J4KF19"/>
<accession>A0A1J4KF19</accession>
<organism evidence="1 2">
    <name type="scientific">Tritrichomonas foetus</name>
    <dbReference type="NCBI Taxonomy" id="1144522"/>
    <lineage>
        <taxon>Eukaryota</taxon>
        <taxon>Metamonada</taxon>
        <taxon>Parabasalia</taxon>
        <taxon>Tritrichomonadida</taxon>
        <taxon>Tritrichomonadidae</taxon>
        <taxon>Tritrichomonas</taxon>
    </lineage>
</organism>
<proteinExistence type="predicted"/>
<dbReference type="Proteomes" id="UP000179807">
    <property type="component" value="Unassembled WGS sequence"/>
</dbReference>
<dbReference type="Pfam" id="PF12796">
    <property type="entry name" value="Ank_2"/>
    <property type="match status" value="1"/>
</dbReference>
<dbReference type="EMBL" id="MLAK01000623">
    <property type="protein sequence ID" value="OHT10031.1"/>
    <property type="molecule type" value="Genomic_DNA"/>
</dbReference>
<dbReference type="InterPro" id="IPR036770">
    <property type="entry name" value="Ankyrin_rpt-contain_sf"/>
</dbReference>
<comment type="caution">
    <text evidence="1">The sequence shown here is derived from an EMBL/GenBank/DDBJ whole genome shotgun (WGS) entry which is preliminary data.</text>
</comment>
<dbReference type="PANTHER" id="PTHR24159:SF5">
    <property type="entry name" value="ANK_REP_REGION DOMAIN-CONTAINING PROTEIN"/>
    <property type="match status" value="1"/>
</dbReference>
<dbReference type="PANTHER" id="PTHR24159">
    <property type="match status" value="1"/>
</dbReference>
<sequence length="385" mass="43900">MSDFLSVIEESVLNNAISLSVFQEMLIDITDDTLKDIQETIESHFFISKKSSLSTLIHFIFISAEYRVLKVPLYCTLIKNVIIAHKDSEDEIKKKLLNSFIQPAAIHGSRCFFLRSCMNNGIISQQDVVDSCRRLYLMRPSNPERLMTSFCWFCPELEKLDKSLFDIVLSAILKNREMGMIHPTINNFLNIYTPLSQNDWQVYRACLQYGFNPDRLVIMISNDAVEHLEAFSKSENFDPNYVVPNCIFDCSQILDSKQTLLQTAAFFGAKKCFSFLLKVGANPELCSDKSKTLLSFAVAGGHHDMIENVLSLDSDLTGALETAVKFHQNEIFDYLLENKVKKTENLIEIYRSIINECAASNNLYLLLKCIENGVDVNYTDCIDVF</sequence>
<evidence type="ECO:0000313" key="1">
    <source>
        <dbReference type="EMBL" id="OHT10031.1"/>
    </source>
</evidence>
<dbReference type="SUPFAM" id="SSF48403">
    <property type="entry name" value="Ankyrin repeat"/>
    <property type="match status" value="1"/>
</dbReference>
<dbReference type="Gene3D" id="1.25.40.20">
    <property type="entry name" value="Ankyrin repeat-containing domain"/>
    <property type="match status" value="1"/>
</dbReference>
<dbReference type="VEuPathDB" id="TrichDB:TRFO_20834"/>
<evidence type="ECO:0000313" key="2">
    <source>
        <dbReference type="Proteomes" id="UP000179807"/>
    </source>
</evidence>
<dbReference type="GeneID" id="94836320"/>
<keyword evidence="2" id="KW-1185">Reference proteome</keyword>
<dbReference type="InterPro" id="IPR002110">
    <property type="entry name" value="Ankyrin_rpt"/>
</dbReference>
<dbReference type="SMART" id="SM00248">
    <property type="entry name" value="ANK"/>
    <property type="match status" value="3"/>
</dbReference>
<reference evidence="1" key="1">
    <citation type="submission" date="2016-10" db="EMBL/GenBank/DDBJ databases">
        <authorList>
            <person name="Benchimol M."/>
            <person name="Almeida L.G."/>
            <person name="Vasconcelos A.T."/>
            <person name="Perreira-Neves A."/>
            <person name="Rosa I.A."/>
            <person name="Tasca T."/>
            <person name="Bogo M.R."/>
            <person name="de Souza W."/>
        </authorList>
    </citation>
    <scope>NUCLEOTIDE SEQUENCE [LARGE SCALE GENOMIC DNA]</scope>
    <source>
        <strain evidence="1">K</strain>
    </source>
</reference>
<protein>
    <submittedName>
        <fullName evidence="1">Uncharacterized protein</fullName>
    </submittedName>
</protein>